<sequence length="543" mass="54286">MSTNFGAGQGIFGGASNQNQNQTTPNPGSTPVASGNPFGNLGVNTTNISAFGGTAAGAGNTPGAPGTSGTTGNTFGPGGSVFGSGGNLYPGASTPAGAGANSPFGGGLFGSNPGTSGSTAGSALFGNTTATNAAATGASGNVFGFPKPVAPGGGLFGSGTGGTTPASGGSTTGSTTAVAAGTSAGSNTLGSLFGNTKPADNTTKPANPPCSGSSLFSGLAPKPSETSTSSAPSSTLPGSNVFKTSTMGTTQAASAQPVFNLSGPATTGEKAASTLGISSGGLFGNLGAAARKDGKPEERKDGASTPSNVGIMSTTSAISVPPPSMLKGKSIEEIINRWSNELEAHVREFNKFATEVAVWDRSLIENGNNLAALYSHVLAAEREQNDIDQSLDHIEQQEKELTATVEMYEKQMADILGGQGGTLRTLDTGPADTERDKNYMLATELHNHLDDLLSSLTQLIESVNSLSVGQGEGKTVSSDDPMAQISQVLSNHLESLQWIDAASRELEEKVVEVEKRVKDVGSISQGAPGLGGGSRSRGFGLNR</sequence>
<dbReference type="Proteomes" id="UP001207468">
    <property type="component" value="Unassembled WGS sequence"/>
</dbReference>
<proteinExistence type="predicted"/>
<name>A0ACC0UPM8_9AGAM</name>
<evidence type="ECO:0000313" key="1">
    <source>
        <dbReference type="EMBL" id="KAI9513181.1"/>
    </source>
</evidence>
<comment type="caution">
    <text evidence="1">The sequence shown here is derived from an EMBL/GenBank/DDBJ whole genome shotgun (WGS) entry which is preliminary data.</text>
</comment>
<organism evidence="1 2">
    <name type="scientific">Russula earlei</name>
    <dbReference type="NCBI Taxonomy" id="71964"/>
    <lineage>
        <taxon>Eukaryota</taxon>
        <taxon>Fungi</taxon>
        <taxon>Dikarya</taxon>
        <taxon>Basidiomycota</taxon>
        <taxon>Agaricomycotina</taxon>
        <taxon>Agaricomycetes</taxon>
        <taxon>Russulales</taxon>
        <taxon>Russulaceae</taxon>
        <taxon>Russula</taxon>
    </lineage>
</organism>
<accession>A0ACC0UPM8</accession>
<keyword evidence="2" id="KW-1185">Reference proteome</keyword>
<reference evidence="1" key="1">
    <citation type="submission" date="2021-03" db="EMBL/GenBank/DDBJ databases">
        <title>Evolutionary priming and transition to the ectomycorrhizal habit in an iconic lineage of mushroom-forming fungi: is preadaptation a requirement?</title>
        <authorList>
            <consortium name="DOE Joint Genome Institute"/>
            <person name="Looney B.P."/>
            <person name="Miyauchi S."/>
            <person name="Morin E."/>
            <person name="Drula E."/>
            <person name="Courty P.E."/>
            <person name="Chicoki N."/>
            <person name="Fauchery L."/>
            <person name="Kohler A."/>
            <person name="Kuo A."/>
            <person name="LaButti K."/>
            <person name="Pangilinan J."/>
            <person name="Lipzen A."/>
            <person name="Riley R."/>
            <person name="Andreopoulos W."/>
            <person name="He G."/>
            <person name="Johnson J."/>
            <person name="Barry K.W."/>
            <person name="Grigoriev I.V."/>
            <person name="Nagy L."/>
            <person name="Hibbett D."/>
            <person name="Henrissat B."/>
            <person name="Matheny P.B."/>
            <person name="Labbe J."/>
            <person name="Martin A.F."/>
        </authorList>
    </citation>
    <scope>NUCLEOTIDE SEQUENCE</scope>
    <source>
        <strain evidence="1">BPL698</strain>
    </source>
</reference>
<gene>
    <name evidence="1" type="ORF">F5148DRAFT_1273143</name>
</gene>
<dbReference type="EMBL" id="JAGFNK010000002">
    <property type="protein sequence ID" value="KAI9513181.1"/>
    <property type="molecule type" value="Genomic_DNA"/>
</dbReference>
<evidence type="ECO:0000313" key="2">
    <source>
        <dbReference type="Proteomes" id="UP001207468"/>
    </source>
</evidence>
<protein>
    <submittedName>
        <fullName evidence="1">Nsp1-like C-terminal region-domain-containing protein</fullName>
    </submittedName>
</protein>